<dbReference type="STRING" id="7167.A0A182FQD8"/>
<dbReference type="EnsemblMetazoa" id="AALB008758-RA">
    <property type="protein sequence ID" value="AALB008758-PA"/>
    <property type="gene ID" value="AALB008758"/>
</dbReference>
<dbReference type="VEuPathDB" id="VectorBase:AALB20_034116"/>
<evidence type="ECO:0000313" key="3">
    <source>
        <dbReference type="EnsemblMetazoa" id="AALB008758-PA"/>
    </source>
</evidence>
<dbReference type="InterPro" id="IPR036438">
    <property type="entry name" value="Insulin-like_sf"/>
</dbReference>
<dbReference type="VEuPathDB" id="VectorBase:AALB008758"/>
<dbReference type="GO" id="GO:0005576">
    <property type="term" value="C:extracellular region"/>
    <property type="evidence" value="ECO:0007669"/>
    <property type="project" value="UniProtKB-ARBA"/>
</dbReference>
<evidence type="ECO:0000256" key="1">
    <source>
        <dbReference type="ARBA" id="ARBA00022685"/>
    </source>
</evidence>
<accession>A0A182FQD8</accession>
<evidence type="ECO:0000256" key="2">
    <source>
        <dbReference type="ARBA" id="ARBA00022729"/>
    </source>
</evidence>
<proteinExistence type="predicted"/>
<keyword evidence="2" id="KW-0732">Signal</keyword>
<reference evidence="3 4" key="1">
    <citation type="journal article" date="2017" name="G3 (Bethesda)">
        <title>The Physical Genome Mapping of Anopheles albimanus Corrected Scaffold Misassemblies and Identified Interarm Rearrangements in Genus Anopheles.</title>
        <authorList>
            <person name="Artemov G.N."/>
            <person name="Peery A.N."/>
            <person name="Jiang X."/>
            <person name="Tu Z."/>
            <person name="Stegniy V.N."/>
            <person name="Sharakhova M.V."/>
            <person name="Sharakhov I.V."/>
        </authorList>
    </citation>
    <scope>NUCLEOTIDE SEQUENCE [LARGE SCALE GENOMIC DNA]</scope>
    <source>
        <strain evidence="3 4">ALBI9_A</strain>
    </source>
</reference>
<evidence type="ECO:0000313" key="4">
    <source>
        <dbReference type="Proteomes" id="UP000069272"/>
    </source>
</evidence>
<dbReference type="AlphaFoldDB" id="A0A182FQD8"/>
<sequence length="195" mass="22772">MWFPLALLCVLLEFADIVGASTVAGATGLDEALEVTFSERTRADWEKVWHQESHSRCREKLIRHLYWACEKDIYRISRRNDAPMDTVPVEMGKRSDPFAIRRENWREMVDQDEEVPSAEDDRYAAGEQVANEIAPYPWAIDPREAHAFLRTRRTGKRRSGGSITAECCNRTGCTWEEYAEYCPSNKRLNHYRRRK</sequence>
<dbReference type="Gene3D" id="1.10.100.10">
    <property type="entry name" value="Insulin-like"/>
    <property type="match status" value="1"/>
</dbReference>
<name>A0A182FQD8_ANOAL</name>
<evidence type="ECO:0008006" key="5">
    <source>
        <dbReference type="Google" id="ProtNLM"/>
    </source>
</evidence>
<keyword evidence="4" id="KW-1185">Reference proteome</keyword>
<protein>
    <recommendedName>
        <fullName evidence="5">Insulin-like domain-containing protein</fullName>
    </recommendedName>
</protein>
<dbReference type="SUPFAM" id="SSF56994">
    <property type="entry name" value="Insulin-like"/>
    <property type="match status" value="1"/>
</dbReference>
<keyword evidence="1" id="KW-0165">Cleavage on pair of basic residues</keyword>
<organism evidence="3 4">
    <name type="scientific">Anopheles albimanus</name>
    <name type="common">New world malaria mosquito</name>
    <dbReference type="NCBI Taxonomy" id="7167"/>
    <lineage>
        <taxon>Eukaryota</taxon>
        <taxon>Metazoa</taxon>
        <taxon>Ecdysozoa</taxon>
        <taxon>Arthropoda</taxon>
        <taxon>Hexapoda</taxon>
        <taxon>Insecta</taxon>
        <taxon>Pterygota</taxon>
        <taxon>Neoptera</taxon>
        <taxon>Endopterygota</taxon>
        <taxon>Diptera</taxon>
        <taxon>Nematocera</taxon>
        <taxon>Culicoidea</taxon>
        <taxon>Culicidae</taxon>
        <taxon>Anophelinae</taxon>
        <taxon>Anopheles</taxon>
    </lineage>
</organism>
<reference evidence="3" key="2">
    <citation type="submission" date="2022-08" db="UniProtKB">
        <authorList>
            <consortium name="EnsemblMetazoa"/>
        </authorList>
    </citation>
    <scope>IDENTIFICATION</scope>
    <source>
        <strain evidence="3">STECLA/ALBI9_A</strain>
    </source>
</reference>
<dbReference type="Proteomes" id="UP000069272">
    <property type="component" value="Chromosome 2R"/>
</dbReference>